<dbReference type="InterPro" id="IPR021884">
    <property type="entry name" value="Ice-bd_prot"/>
</dbReference>
<organism evidence="3">
    <name type="scientific">Chaetoceros neogracilis</name>
    <dbReference type="NCBI Taxonomy" id="240364"/>
    <lineage>
        <taxon>Eukaryota</taxon>
        <taxon>Sar</taxon>
        <taxon>Stramenopiles</taxon>
        <taxon>Ochrophyta</taxon>
        <taxon>Bacillariophyta</taxon>
        <taxon>Coscinodiscophyceae</taxon>
        <taxon>Chaetocerotophycidae</taxon>
        <taxon>Chaetocerotales</taxon>
        <taxon>Chaetocerotaceae</taxon>
        <taxon>Chaetoceros</taxon>
    </lineage>
</organism>
<dbReference type="AlphaFoldDB" id="A0A2D1UJ52"/>
<evidence type="ECO:0000313" key="3">
    <source>
        <dbReference type="EMBL" id="ATP61822.1"/>
    </source>
</evidence>
<sequence length="284" mass="29142">MSFIKFNQTLVTTALLVTAVILLLGVPMTEGILTEKHGNLRRQLDAEPSPPQSRVKLLTAGKFAVLSKTGVTTTGTTGVTGAMGTSPISATAMTGFGLIMDSGNAFSTSTLVSGNVYAADYESPTPNMLTVAVLDMQGAYVDAAGRPDPDYADLGAGSIEGLTLDPGLYKWGTNVELTSSLTFNGSSTDIWILQIGGDVKVGSGAIVELTGGALAENIFWQIAGKTTLGTSSHVEGVFLCNTQIAFETGSSMNGAALAQTAVTLDAATIVKTSVCDATVGCVKD</sequence>
<evidence type="ECO:0000256" key="2">
    <source>
        <dbReference type="ARBA" id="ARBA00022729"/>
    </source>
</evidence>
<evidence type="ECO:0000256" key="1">
    <source>
        <dbReference type="ARBA" id="ARBA00005445"/>
    </source>
</evidence>
<dbReference type="EMBL" id="MF969088">
    <property type="protein sequence ID" value="ATP61822.1"/>
    <property type="molecule type" value="mRNA"/>
</dbReference>
<dbReference type="Pfam" id="PF11999">
    <property type="entry name" value="Ice_binding"/>
    <property type="match status" value="1"/>
</dbReference>
<protein>
    <submittedName>
        <fullName evidence="3">Antifreeze protein isoform</fullName>
    </submittedName>
</protein>
<comment type="similarity">
    <text evidence="1">Belongs to the ice-binding protein family.</text>
</comment>
<name>A0A2D1UJ52_9STRA</name>
<proteinExistence type="evidence at transcript level"/>
<accession>A0A2D1UJ52</accession>
<reference evidence="3" key="1">
    <citation type="journal article" date="2017" name="Mar. Drugs">
        <title>Identification and Characterization of an Isoform Antifreeze Protein from the Antarctic Marine Diatom, Chaetoceros neogracile and Suggestion of the Core Region.</title>
        <authorList>
            <person name="Kim M."/>
            <person name="Gwak Y."/>
            <person name="Jung W."/>
            <person name="Jin E."/>
        </authorList>
    </citation>
    <scope>NUCLEOTIDE SEQUENCE</scope>
</reference>
<keyword evidence="2" id="KW-0732">Signal</keyword>